<accession>A0A0C9XTB0</accession>
<dbReference type="InterPro" id="IPR037523">
    <property type="entry name" value="VOC_core"/>
</dbReference>
<evidence type="ECO:0000313" key="4">
    <source>
        <dbReference type="Proteomes" id="UP000054477"/>
    </source>
</evidence>
<feature type="domain" description="VOC" evidence="2">
    <location>
        <begin position="2"/>
        <end position="128"/>
    </location>
</feature>
<dbReference type="SUPFAM" id="SSF54593">
    <property type="entry name" value="Glyoxalase/Bleomycin resistance protein/Dihydroxybiphenyl dioxygenase"/>
    <property type="match status" value="1"/>
</dbReference>
<dbReference type="Gene3D" id="3.10.180.10">
    <property type="entry name" value="2,3-Dihydroxybiphenyl 1,2-Dioxygenase, domain 1"/>
    <property type="match status" value="1"/>
</dbReference>
<evidence type="ECO:0000256" key="1">
    <source>
        <dbReference type="SAM" id="Phobius"/>
    </source>
</evidence>
<dbReference type="STRING" id="1095629.A0A0C9XTB0"/>
<protein>
    <recommendedName>
        <fullName evidence="2">VOC domain-containing protein</fullName>
    </recommendedName>
</protein>
<dbReference type="AlphaFoldDB" id="A0A0C9XTB0"/>
<dbReference type="HOGENOM" id="CLU_046006_6_1_1"/>
<dbReference type="PANTHER" id="PTHR35006">
    <property type="entry name" value="GLYOXALASE FAMILY PROTEIN (AFU_ORTHOLOGUE AFUA_5G14830)"/>
    <property type="match status" value="1"/>
</dbReference>
<proteinExistence type="predicted"/>
<organism evidence="3 4">
    <name type="scientific">Laccaria amethystina LaAM-08-1</name>
    <dbReference type="NCBI Taxonomy" id="1095629"/>
    <lineage>
        <taxon>Eukaryota</taxon>
        <taxon>Fungi</taxon>
        <taxon>Dikarya</taxon>
        <taxon>Basidiomycota</taxon>
        <taxon>Agaricomycotina</taxon>
        <taxon>Agaricomycetes</taxon>
        <taxon>Agaricomycetidae</taxon>
        <taxon>Agaricales</taxon>
        <taxon>Agaricineae</taxon>
        <taxon>Hydnangiaceae</taxon>
        <taxon>Laccaria</taxon>
    </lineage>
</organism>
<feature type="transmembrane region" description="Helical" evidence="1">
    <location>
        <begin position="139"/>
        <end position="160"/>
    </location>
</feature>
<name>A0A0C9XTB0_9AGAR</name>
<keyword evidence="1" id="KW-1133">Transmembrane helix</keyword>
<dbReference type="PROSITE" id="PS51819">
    <property type="entry name" value="VOC"/>
    <property type="match status" value="1"/>
</dbReference>
<evidence type="ECO:0000313" key="3">
    <source>
        <dbReference type="EMBL" id="KIK04934.1"/>
    </source>
</evidence>
<dbReference type="EMBL" id="KN838565">
    <property type="protein sequence ID" value="KIK04934.1"/>
    <property type="molecule type" value="Genomic_DNA"/>
</dbReference>
<sequence length="161" mass="17813">MPISHIGLNTPDIDSLSAFYLEALSPLGYKEKMSFMDGKVRGYAGGCEPDFWLASLDSRPEELKKETGPLHIAFAARTRNQVRAFHRAALKAGGTCNGTPGLRPQYFMTYYAAFVIDPEGRNIEAVCMKPGFWAEEWSWGVWTALIGVTGVGLGAIWNYML</sequence>
<gene>
    <name evidence="3" type="ORF">K443DRAFT_120767</name>
</gene>
<reference evidence="3 4" key="1">
    <citation type="submission" date="2014-04" db="EMBL/GenBank/DDBJ databases">
        <authorList>
            <consortium name="DOE Joint Genome Institute"/>
            <person name="Kuo A."/>
            <person name="Kohler A."/>
            <person name="Nagy L.G."/>
            <person name="Floudas D."/>
            <person name="Copeland A."/>
            <person name="Barry K.W."/>
            <person name="Cichocki N."/>
            <person name="Veneault-Fourrey C."/>
            <person name="LaButti K."/>
            <person name="Lindquist E.A."/>
            <person name="Lipzen A."/>
            <person name="Lundell T."/>
            <person name="Morin E."/>
            <person name="Murat C."/>
            <person name="Sun H."/>
            <person name="Tunlid A."/>
            <person name="Henrissat B."/>
            <person name="Grigoriev I.V."/>
            <person name="Hibbett D.S."/>
            <person name="Martin F."/>
            <person name="Nordberg H.P."/>
            <person name="Cantor M.N."/>
            <person name="Hua S.X."/>
        </authorList>
    </citation>
    <scope>NUCLEOTIDE SEQUENCE [LARGE SCALE GENOMIC DNA]</scope>
    <source>
        <strain evidence="3 4">LaAM-08-1</strain>
    </source>
</reference>
<dbReference type="InterPro" id="IPR029068">
    <property type="entry name" value="Glyas_Bleomycin-R_OHBP_Dase"/>
</dbReference>
<dbReference type="OrthoDB" id="10249419at2759"/>
<evidence type="ECO:0000259" key="2">
    <source>
        <dbReference type="PROSITE" id="PS51819"/>
    </source>
</evidence>
<dbReference type="InterPro" id="IPR004360">
    <property type="entry name" value="Glyas_Fos-R_dOase_dom"/>
</dbReference>
<dbReference type="Proteomes" id="UP000054477">
    <property type="component" value="Unassembled WGS sequence"/>
</dbReference>
<keyword evidence="1" id="KW-0812">Transmembrane</keyword>
<keyword evidence="4" id="KW-1185">Reference proteome</keyword>
<reference evidence="4" key="2">
    <citation type="submission" date="2015-01" db="EMBL/GenBank/DDBJ databases">
        <title>Evolutionary Origins and Diversification of the Mycorrhizal Mutualists.</title>
        <authorList>
            <consortium name="DOE Joint Genome Institute"/>
            <consortium name="Mycorrhizal Genomics Consortium"/>
            <person name="Kohler A."/>
            <person name="Kuo A."/>
            <person name="Nagy L.G."/>
            <person name="Floudas D."/>
            <person name="Copeland A."/>
            <person name="Barry K.W."/>
            <person name="Cichocki N."/>
            <person name="Veneault-Fourrey C."/>
            <person name="LaButti K."/>
            <person name="Lindquist E.A."/>
            <person name="Lipzen A."/>
            <person name="Lundell T."/>
            <person name="Morin E."/>
            <person name="Murat C."/>
            <person name="Riley R."/>
            <person name="Ohm R."/>
            <person name="Sun H."/>
            <person name="Tunlid A."/>
            <person name="Henrissat B."/>
            <person name="Grigoriev I.V."/>
            <person name="Hibbett D.S."/>
            <person name="Martin F."/>
        </authorList>
    </citation>
    <scope>NUCLEOTIDE SEQUENCE [LARGE SCALE GENOMIC DNA]</scope>
    <source>
        <strain evidence="4">LaAM-08-1</strain>
    </source>
</reference>
<dbReference type="Pfam" id="PF00903">
    <property type="entry name" value="Glyoxalase"/>
    <property type="match status" value="1"/>
</dbReference>
<dbReference type="CDD" id="cd07262">
    <property type="entry name" value="VOC_like"/>
    <property type="match status" value="1"/>
</dbReference>
<keyword evidence="1" id="KW-0472">Membrane</keyword>
<dbReference type="PANTHER" id="PTHR35006:SF2">
    <property type="entry name" value="GLYOXALASE FAMILY PROTEIN (AFU_ORTHOLOGUE AFUA_5G14830)"/>
    <property type="match status" value="1"/>
</dbReference>